<evidence type="ECO:0000313" key="1">
    <source>
        <dbReference type="EMBL" id="MBU2722827.1"/>
    </source>
</evidence>
<reference evidence="1" key="1">
    <citation type="journal article" date="2021" name="ISME J.">
        <title>Genomic evolution of the class Acidithiobacillia: deep-branching Proteobacteria living in extreme acidic conditions.</title>
        <authorList>
            <person name="Moya-Beltran A."/>
            <person name="Beard S."/>
            <person name="Rojas-Villalobos C."/>
            <person name="Issotta F."/>
            <person name="Gallardo Y."/>
            <person name="Ulloa R."/>
            <person name="Giaveno A."/>
            <person name="Degli Esposti M."/>
            <person name="Johnson D.B."/>
            <person name="Quatrini R."/>
        </authorList>
    </citation>
    <scope>NUCLEOTIDE SEQUENCE</scope>
    <source>
        <strain evidence="1">DSM 583</strain>
    </source>
</reference>
<sequence length="55" mass="5807">MSNGNSVWDTAELRYLTEASYRLDIAAQAASGSKFAASVIATAKDISCIKNGPQL</sequence>
<gene>
    <name evidence="1" type="ORF">HF568_06315</name>
</gene>
<dbReference type="RefSeq" id="WP_215886184.1">
    <property type="nucleotide sequence ID" value="NZ_CP134225.1"/>
</dbReference>
<dbReference type="EMBL" id="JABBHS010000191">
    <property type="protein sequence ID" value="MBU2722827.1"/>
    <property type="molecule type" value="Genomic_DNA"/>
</dbReference>
<name>A0A8X8KAH0_ACIFI</name>
<dbReference type="Proteomes" id="UP000887300">
    <property type="component" value="Unassembled WGS sequence"/>
</dbReference>
<evidence type="ECO:0000313" key="2">
    <source>
        <dbReference type="Proteomes" id="UP000887300"/>
    </source>
</evidence>
<proteinExistence type="predicted"/>
<dbReference type="AlphaFoldDB" id="A0A8X8KAH0"/>
<comment type="caution">
    <text evidence="1">The sequence shown here is derived from an EMBL/GenBank/DDBJ whole genome shotgun (WGS) entry which is preliminary data.</text>
</comment>
<organism evidence="1 2">
    <name type="scientific">Acidithiobacillus ferridurans</name>
    <dbReference type="NCBI Taxonomy" id="1232575"/>
    <lineage>
        <taxon>Bacteria</taxon>
        <taxon>Pseudomonadati</taxon>
        <taxon>Pseudomonadota</taxon>
        <taxon>Acidithiobacillia</taxon>
        <taxon>Acidithiobacillales</taxon>
        <taxon>Acidithiobacillaceae</taxon>
        <taxon>Acidithiobacillus</taxon>
    </lineage>
</organism>
<accession>A0A8X8KAH0</accession>
<protein>
    <submittedName>
        <fullName evidence="1">Uncharacterized protein</fullName>
    </submittedName>
</protein>